<proteinExistence type="predicted"/>
<evidence type="ECO:0000313" key="2">
    <source>
        <dbReference type="WBParaSite" id="TREG1_11750.1"/>
    </source>
</evidence>
<evidence type="ECO:0000313" key="1">
    <source>
        <dbReference type="Proteomes" id="UP000050795"/>
    </source>
</evidence>
<reference evidence="1" key="1">
    <citation type="submission" date="2022-06" db="EMBL/GenBank/DDBJ databases">
        <authorList>
            <person name="Berger JAMES D."/>
            <person name="Berger JAMES D."/>
        </authorList>
    </citation>
    <scope>NUCLEOTIDE SEQUENCE [LARGE SCALE GENOMIC DNA]</scope>
</reference>
<keyword evidence="1" id="KW-1185">Reference proteome</keyword>
<organism evidence="1 2">
    <name type="scientific">Trichobilharzia regenti</name>
    <name type="common">Nasal bird schistosome</name>
    <dbReference type="NCBI Taxonomy" id="157069"/>
    <lineage>
        <taxon>Eukaryota</taxon>
        <taxon>Metazoa</taxon>
        <taxon>Spiralia</taxon>
        <taxon>Lophotrochozoa</taxon>
        <taxon>Platyhelminthes</taxon>
        <taxon>Trematoda</taxon>
        <taxon>Digenea</taxon>
        <taxon>Strigeidida</taxon>
        <taxon>Schistosomatoidea</taxon>
        <taxon>Schistosomatidae</taxon>
        <taxon>Trichobilharzia</taxon>
    </lineage>
</organism>
<dbReference type="WBParaSite" id="TREG1_11750.1">
    <property type="protein sequence ID" value="TREG1_11750.1"/>
    <property type="gene ID" value="TREG1_11750"/>
</dbReference>
<dbReference type="Proteomes" id="UP000050795">
    <property type="component" value="Unassembled WGS sequence"/>
</dbReference>
<dbReference type="AlphaFoldDB" id="A0AA85J1M9"/>
<sequence length="114" mass="12563">MYGCCFGLLIHRIWGDNPPLHSNVLPLITDENIGEYLMALELESGLSQLSLGGSENFLGSSEVDFENSCPKLVYNGIFMKRGDGKLPRFCAIVDCGELTCVTRINIVKVHLVNT</sequence>
<accession>A0AA85J1M9</accession>
<name>A0AA85J1M9_TRIRE</name>
<protein>
    <submittedName>
        <fullName evidence="2">Uncharacterized protein</fullName>
    </submittedName>
</protein>
<reference evidence="2" key="2">
    <citation type="submission" date="2023-11" db="UniProtKB">
        <authorList>
            <consortium name="WormBaseParasite"/>
        </authorList>
    </citation>
    <scope>IDENTIFICATION</scope>
</reference>